<dbReference type="SMART" id="SM00028">
    <property type="entry name" value="TPR"/>
    <property type="match status" value="11"/>
</dbReference>
<dbReference type="Proteomes" id="UP000824156">
    <property type="component" value="Unassembled WGS sequence"/>
</dbReference>
<dbReference type="PANTHER" id="PTHR44943">
    <property type="entry name" value="CELLULOSE SYNTHASE OPERON PROTEIN C"/>
    <property type="match status" value="1"/>
</dbReference>
<accession>A0A9D1W8K0</accession>
<dbReference type="GO" id="GO:0016192">
    <property type="term" value="P:vesicle-mediated transport"/>
    <property type="evidence" value="ECO:0007669"/>
    <property type="project" value="UniProtKB-ARBA"/>
</dbReference>
<name>A0A9D1W8K0_9SPHI</name>
<feature type="repeat" description="TPR" evidence="3">
    <location>
        <begin position="409"/>
        <end position="442"/>
    </location>
</feature>
<reference evidence="4" key="1">
    <citation type="journal article" date="2021" name="PeerJ">
        <title>Extensive microbial diversity within the chicken gut microbiome revealed by metagenomics and culture.</title>
        <authorList>
            <person name="Gilroy R."/>
            <person name="Ravi A."/>
            <person name="Getino M."/>
            <person name="Pursley I."/>
            <person name="Horton D.L."/>
            <person name="Alikhan N.F."/>
            <person name="Baker D."/>
            <person name="Gharbi K."/>
            <person name="Hall N."/>
            <person name="Watson M."/>
            <person name="Adriaenssens E.M."/>
            <person name="Foster-Nyarko E."/>
            <person name="Jarju S."/>
            <person name="Secka A."/>
            <person name="Antonio M."/>
            <person name="Oren A."/>
            <person name="Chaudhuri R.R."/>
            <person name="La Ragione R."/>
            <person name="Hildebrand F."/>
            <person name="Pallen M.J."/>
        </authorList>
    </citation>
    <scope>NUCLEOTIDE SEQUENCE</scope>
    <source>
        <strain evidence="4">1719</strain>
    </source>
</reference>
<dbReference type="Pfam" id="PF13432">
    <property type="entry name" value="TPR_16"/>
    <property type="match status" value="1"/>
</dbReference>
<protein>
    <submittedName>
        <fullName evidence="4">Tetratricopeptide repeat protein</fullName>
    </submittedName>
</protein>
<feature type="repeat" description="TPR" evidence="3">
    <location>
        <begin position="307"/>
        <end position="340"/>
    </location>
</feature>
<feature type="repeat" description="TPR" evidence="3">
    <location>
        <begin position="341"/>
        <end position="374"/>
    </location>
</feature>
<dbReference type="GO" id="GO:0005737">
    <property type="term" value="C:cytoplasm"/>
    <property type="evidence" value="ECO:0007669"/>
    <property type="project" value="UniProtKB-ARBA"/>
</dbReference>
<proteinExistence type="predicted"/>
<dbReference type="InterPro" id="IPR015374">
    <property type="entry name" value="ChAPs"/>
</dbReference>
<reference evidence="4" key="2">
    <citation type="submission" date="2021-04" db="EMBL/GenBank/DDBJ databases">
        <authorList>
            <person name="Gilroy R."/>
        </authorList>
    </citation>
    <scope>NUCLEOTIDE SEQUENCE</scope>
    <source>
        <strain evidence="4">1719</strain>
    </source>
</reference>
<organism evidence="4 5">
    <name type="scientific">Candidatus Sphingobacterium stercoripullorum</name>
    <dbReference type="NCBI Taxonomy" id="2838759"/>
    <lineage>
        <taxon>Bacteria</taxon>
        <taxon>Pseudomonadati</taxon>
        <taxon>Bacteroidota</taxon>
        <taxon>Sphingobacteriia</taxon>
        <taxon>Sphingobacteriales</taxon>
        <taxon>Sphingobacteriaceae</taxon>
        <taxon>Sphingobacterium</taxon>
    </lineage>
</organism>
<comment type="caution">
    <text evidence="4">The sequence shown here is derived from an EMBL/GenBank/DDBJ whole genome shotgun (WGS) entry which is preliminary data.</text>
</comment>
<keyword evidence="2 3" id="KW-0802">TPR repeat</keyword>
<dbReference type="Pfam" id="PF13424">
    <property type="entry name" value="TPR_12"/>
    <property type="match status" value="1"/>
</dbReference>
<dbReference type="AlphaFoldDB" id="A0A9D1W8K0"/>
<evidence type="ECO:0000313" key="5">
    <source>
        <dbReference type="Proteomes" id="UP000824156"/>
    </source>
</evidence>
<dbReference type="Pfam" id="PF09295">
    <property type="entry name" value="ChAPs"/>
    <property type="match status" value="1"/>
</dbReference>
<gene>
    <name evidence="4" type="ORF">H9853_05595</name>
</gene>
<keyword evidence="1" id="KW-0677">Repeat</keyword>
<dbReference type="Pfam" id="PF12895">
    <property type="entry name" value="ANAPC3"/>
    <property type="match status" value="1"/>
</dbReference>
<evidence type="ECO:0000256" key="2">
    <source>
        <dbReference type="ARBA" id="ARBA00022803"/>
    </source>
</evidence>
<feature type="repeat" description="TPR" evidence="3">
    <location>
        <begin position="137"/>
        <end position="170"/>
    </location>
</feature>
<dbReference type="GO" id="GO:0032991">
    <property type="term" value="C:protein-containing complex"/>
    <property type="evidence" value="ECO:0007669"/>
    <property type="project" value="UniProtKB-ARBA"/>
</dbReference>
<dbReference type="InterPro" id="IPR019734">
    <property type="entry name" value="TPR_rpt"/>
</dbReference>
<sequence>MEEYNFDSFEEYRDSVNRYEEMLRNEENYFFDSQAFEGIIDYYIEANEAVKALQVIEYALSQHHFEGSFHLKKAQILLALNNYEDALIALKTAELLEPSEFEIILTKASIYSKLKNFDAAIAILNDALYTTEDENKIEVYFQLAALNQERNSFYQAIHYLERILEMDKDNEDALIEIEECYDNTGNFEKAIEFFKAYINTNPYSYLAWHILGNTYHKIEKYELAIDAYDYVILINEDYEAAYYNKGNALVSLEKYAEAIEVYKKTFEYQTPSADTYCALGDCYERLNELEQAREYYKKAVKSFPFMGDAWLGIGSTLEQEGRNYEAVHYFKKAIRTNSKEEEYWYALANVRYKIGQLDLAEEAYQEVIAINTDAVDAWLDYSSLLIEQNRVAEAISLIENAILHNEESDELYYRMVLYYFLDGSYELAINYLEVALSLNPENHYLIFESIPKLKDNVIIKEIIKKYIGE</sequence>
<dbReference type="Pfam" id="PF13181">
    <property type="entry name" value="TPR_8"/>
    <property type="match status" value="2"/>
</dbReference>
<dbReference type="EMBL" id="DXEZ01000152">
    <property type="protein sequence ID" value="HIX54481.1"/>
    <property type="molecule type" value="Genomic_DNA"/>
</dbReference>
<feature type="repeat" description="TPR" evidence="3">
    <location>
        <begin position="239"/>
        <end position="272"/>
    </location>
</feature>
<dbReference type="PROSITE" id="PS50293">
    <property type="entry name" value="TPR_REGION"/>
    <property type="match status" value="1"/>
</dbReference>
<feature type="repeat" description="TPR" evidence="3">
    <location>
        <begin position="273"/>
        <end position="306"/>
    </location>
</feature>
<dbReference type="PROSITE" id="PS50005">
    <property type="entry name" value="TPR"/>
    <property type="match status" value="8"/>
</dbReference>
<dbReference type="SUPFAM" id="SSF48452">
    <property type="entry name" value="TPR-like"/>
    <property type="match status" value="3"/>
</dbReference>
<dbReference type="GO" id="GO:0012505">
    <property type="term" value="C:endomembrane system"/>
    <property type="evidence" value="ECO:0007669"/>
    <property type="project" value="UniProtKB-ARBA"/>
</dbReference>
<evidence type="ECO:0000313" key="4">
    <source>
        <dbReference type="EMBL" id="HIX54481.1"/>
    </source>
</evidence>
<dbReference type="PANTHER" id="PTHR44943:SF8">
    <property type="entry name" value="TPR REPEAT-CONTAINING PROTEIN MJ0263"/>
    <property type="match status" value="1"/>
</dbReference>
<dbReference type="Gene3D" id="1.25.40.10">
    <property type="entry name" value="Tetratricopeptide repeat domain"/>
    <property type="match status" value="4"/>
</dbReference>
<feature type="repeat" description="TPR" evidence="3">
    <location>
        <begin position="171"/>
        <end position="204"/>
    </location>
</feature>
<evidence type="ECO:0000256" key="1">
    <source>
        <dbReference type="ARBA" id="ARBA00022737"/>
    </source>
</evidence>
<dbReference type="InterPro" id="IPR051685">
    <property type="entry name" value="Ycf3/AcsC/BcsC/TPR_MFPF"/>
</dbReference>
<evidence type="ECO:0000256" key="3">
    <source>
        <dbReference type="PROSITE-ProRule" id="PRU00339"/>
    </source>
</evidence>
<feature type="repeat" description="TPR" evidence="3">
    <location>
        <begin position="205"/>
        <end position="238"/>
    </location>
</feature>
<dbReference type="InterPro" id="IPR011990">
    <property type="entry name" value="TPR-like_helical_dom_sf"/>
</dbReference>